<dbReference type="PROSITE" id="PS01227">
    <property type="entry name" value="UPF0012"/>
    <property type="match status" value="1"/>
</dbReference>
<name>A0A8J3AG57_9BACI</name>
<reference evidence="4" key="1">
    <citation type="journal article" date="2019" name="Int. J. Syst. Evol. Microbiol.">
        <title>The Global Catalogue of Microorganisms (GCM) 10K type strain sequencing project: providing services to taxonomists for standard genome sequencing and annotation.</title>
        <authorList>
            <consortium name="The Broad Institute Genomics Platform"/>
            <consortium name="The Broad Institute Genome Sequencing Center for Infectious Disease"/>
            <person name="Wu L."/>
            <person name="Ma J."/>
        </authorList>
    </citation>
    <scope>NUCLEOTIDE SEQUENCE [LARGE SCALE GENOMIC DNA]</scope>
    <source>
        <strain evidence="4">CGMCC 1.14993</strain>
    </source>
</reference>
<gene>
    <name evidence="3" type="ORF">GCM10007380_19710</name>
</gene>
<dbReference type="EMBL" id="BMHB01000001">
    <property type="protein sequence ID" value="GGI13797.1"/>
    <property type="molecule type" value="Genomic_DNA"/>
</dbReference>
<dbReference type="AlphaFoldDB" id="A0A8J3AG57"/>
<dbReference type="PANTHER" id="PTHR23088:SF27">
    <property type="entry name" value="DEAMINATED GLUTATHIONE AMIDASE"/>
    <property type="match status" value="1"/>
</dbReference>
<dbReference type="CDD" id="cd07583">
    <property type="entry name" value="nitrilase_5"/>
    <property type="match status" value="1"/>
</dbReference>
<dbReference type="Gene3D" id="3.60.110.10">
    <property type="entry name" value="Carbon-nitrogen hydrolase"/>
    <property type="match status" value="1"/>
</dbReference>
<dbReference type="InterPro" id="IPR036526">
    <property type="entry name" value="C-N_Hydrolase_sf"/>
</dbReference>
<dbReference type="GO" id="GO:0016787">
    <property type="term" value="F:hydrolase activity"/>
    <property type="evidence" value="ECO:0007669"/>
    <property type="project" value="UniProtKB-KW"/>
</dbReference>
<evidence type="ECO:0000259" key="2">
    <source>
        <dbReference type="PROSITE" id="PS50263"/>
    </source>
</evidence>
<dbReference type="PANTHER" id="PTHR23088">
    <property type="entry name" value="NITRILASE-RELATED"/>
    <property type="match status" value="1"/>
</dbReference>
<protein>
    <submittedName>
        <fullName evidence="3">Hydrolase</fullName>
    </submittedName>
</protein>
<dbReference type="InterPro" id="IPR001110">
    <property type="entry name" value="UPF0012_CS"/>
</dbReference>
<dbReference type="Proteomes" id="UP000626244">
    <property type="component" value="Unassembled WGS sequence"/>
</dbReference>
<organism evidence="3 4">
    <name type="scientific">Gottfriedia solisilvae</name>
    <dbReference type="NCBI Taxonomy" id="1516104"/>
    <lineage>
        <taxon>Bacteria</taxon>
        <taxon>Bacillati</taxon>
        <taxon>Bacillota</taxon>
        <taxon>Bacilli</taxon>
        <taxon>Bacillales</taxon>
        <taxon>Bacillaceae</taxon>
        <taxon>Gottfriedia</taxon>
    </lineage>
</organism>
<evidence type="ECO:0000313" key="3">
    <source>
        <dbReference type="EMBL" id="GGI13797.1"/>
    </source>
</evidence>
<comment type="similarity">
    <text evidence="1">Belongs to the carbon-nitrogen hydrolase superfamily. NIT1/NIT2 family.</text>
</comment>
<keyword evidence="4" id="KW-1185">Reference proteome</keyword>
<dbReference type="Pfam" id="PF00795">
    <property type="entry name" value="CN_hydrolase"/>
    <property type="match status" value="1"/>
</dbReference>
<dbReference type="PROSITE" id="PS50263">
    <property type="entry name" value="CN_HYDROLASE"/>
    <property type="match status" value="1"/>
</dbReference>
<dbReference type="InterPro" id="IPR003010">
    <property type="entry name" value="C-N_Hydrolase"/>
</dbReference>
<sequence length="265" mass="29923">MIKIACIQSDVVLGDSITNSMKMKGKIIEAINQHATVIVLPELWTTGYCLEEITKHTGQQESIISELQTIARSHQVTIISGSFPIEREHGVTNTLIVINNEGDVVKEYDKVHLFQLMNEHHYLQSGTDNGLFTIDGLEVAGFVCYDLRFPEWIQTHAVNGAKVLFFVAEWPIQRMEHWETLLKARAIENQCYVVACNRVGKDLANTFGGGSVLIDPWGEVLVKGSTEEEIIYGEIDRGKVEEIRNTIPIFEDRKDGIYKSFKKNV</sequence>
<evidence type="ECO:0000313" key="4">
    <source>
        <dbReference type="Proteomes" id="UP000626244"/>
    </source>
</evidence>
<dbReference type="SUPFAM" id="SSF56317">
    <property type="entry name" value="Carbon-nitrogen hydrolase"/>
    <property type="match status" value="1"/>
</dbReference>
<comment type="caution">
    <text evidence="3">The sequence shown here is derived from an EMBL/GenBank/DDBJ whole genome shotgun (WGS) entry which is preliminary data.</text>
</comment>
<evidence type="ECO:0000256" key="1">
    <source>
        <dbReference type="ARBA" id="ARBA00010613"/>
    </source>
</evidence>
<accession>A0A8J3AG57</accession>
<keyword evidence="3" id="KW-0378">Hydrolase</keyword>
<proteinExistence type="inferred from homology"/>
<feature type="domain" description="CN hydrolase" evidence="2">
    <location>
        <begin position="2"/>
        <end position="237"/>
    </location>
</feature>